<dbReference type="FunFam" id="2.60.40.60:FF:000051">
    <property type="entry name" value="FAT atypical cadherin 1"/>
    <property type="match status" value="1"/>
</dbReference>
<dbReference type="AlphaFoldDB" id="A0A1B6EZ26"/>
<dbReference type="PANTHER" id="PTHR24026">
    <property type="entry name" value="FAT ATYPICAL CADHERIN-RELATED"/>
    <property type="match status" value="1"/>
</dbReference>
<dbReference type="GO" id="GO:0007424">
    <property type="term" value="P:open tracheal system development"/>
    <property type="evidence" value="ECO:0007669"/>
    <property type="project" value="UniProtKB-ARBA"/>
</dbReference>
<feature type="non-terminal residue" evidence="12">
    <location>
        <position position="1"/>
    </location>
</feature>
<dbReference type="InterPro" id="IPR015919">
    <property type="entry name" value="Cadherin-like_sf"/>
</dbReference>
<comment type="subcellular location">
    <subcellularLocation>
        <location evidence="1">Membrane</location>
    </subcellularLocation>
</comment>
<dbReference type="FunFam" id="2.60.40.60:FF:000026">
    <property type="entry name" value="FAT atypical cadherin 1"/>
    <property type="match status" value="1"/>
</dbReference>
<dbReference type="FunFam" id="2.60.40.60:FF:000053">
    <property type="entry name" value="FAT atypical cadherin 3"/>
    <property type="match status" value="1"/>
</dbReference>
<dbReference type="GO" id="GO:0001736">
    <property type="term" value="P:establishment of planar polarity"/>
    <property type="evidence" value="ECO:0007669"/>
    <property type="project" value="UniProtKB-ARBA"/>
</dbReference>
<feature type="domain" description="Cadherin" evidence="11">
    <location>
        <begin position="11"/>
        <end position="68"/>
    </location>
</feature>
<feature type="domain" description="Cadherin" evidence="11">
    <location>
        <begin position="488"/>
        <end position="591"/>
    </location>
</feature>
<feature type="non-terminal residue" evidence="12">
    <location>
        <position position="708"/>
    </location>
</feature>
<dbReference type="InterPro" id="IPR020894">
    <property type="entry name" value="Cadherin_CS"/>
</dbReference>
<dbReference type="GO" id="GO:0005509">
    <property type="term" value="F:calcium ion binding"/>
    <property type="evidence" value="ECO:0007669"/>
    <property type="project" value="UniProtKB-UniRule"/>
</dbReference>
<dbReference type="PRINTS" id="PR00205">
    <property type="entry name" value="CADHERIN"/>
</dbReference>
<feature type="domain" description="Cadherin" evidence="11">
    <location>
        <begin position="77"/>
        <end position="173"/>
    </location>
</feature>
<accession>A0A1B6EZ26</accession>
<dbReference type="SUPFAM" id="SSF49313">
    <property type="entry name" value="Cadherin-like"/>
    <property type="match status" value="7"/>
</dbReference>
<sequence>SARSAHSLALFKVNYQTGAVVLAQPLDRESMSEHMLTVLVRDQGTPAKRNYARVQICVADANDHAPEWTGGVVQGRVLESATVGTSVVTVLASDKDHGDNAKLTYSIISGNVGNAFSLDPVLGTVRLARSLDLTSLAEYMLVVRAVDGGDPPLTASLPVHIMVVMADNAPPRFLQREVAAELYEGEPPGTVVKHLEARSTSSLLFEIIRGNVDNRFSINPSTGIVTTNWPLDYETVRIYNLSVTATNMAGAKAVCQVIVHVLDRNDNPPHFLETNYFGSVAEDAMIGSLVLTNSSAPLVISAQDLDSQVNALLQYDIVEPAARRMFHIDSTTGAIRTVMSLDYETMPVIKFGVRVTDLGQPRMSSETTAQVKISVLDVNDCPPVFTHSEYNASVLLPTYKNVAIAQVNATDGDSRGLTALKYSIVSGNEDGIYRIVENTGAIIVRDTARGARSAPHRIRVAVTDGKYTSHAHVNIKWERSSDSGLVFQRPIYQGSVLENSTKPLTVAVVNVLGSQLNEHLVFSILNPSPLFKIGRTSGAVSTTGLRFDRETQDHYQLIVQARSEEFGDAVRIAQVPVNITVLDINDNCPMFVNLPYYAVVSIDAQKGDVITKVHAVDLDSGENGEVRYELMKGHGELFRVCRKTGEISLKQPLDSHNKDYTLSIAAYDGGQSPCSTEVSVTVKVVDRSMPVFDKQFYSVSTPEDVPLH</sequence>
<keyword evidence="7" id="KW-1133">Transmembrane helix</keyword>
<dbReference type="GO" id="GO:0007156">
    <property type="term" value="P:homophilic cell adhesion via plasma membrane adhesion molecules"/>
    <property type="evidence" value="ECO:0007669"/>
    <property type="project" value="InterPro"/>
</dbReference>
<evidence type="ECO:0000256" key="3">
    <source>
        <dbReference type="ARBA" id="ARBA00022692"/>
    </source>
</evidence>
<dbReference type="GO" id="GO:0005886">
    <property type="term" value="C:plasma membrane"/>
    <property type="evidence" value="ECO:0007669"/>
    <property type="project" value="InterPro"/>
</dbReference>
<organism evidence="12">
    <name type="scientific">Cuerna arida</name>
    <dbReference type="NCBI Taxonomy" id="1464854"/>
    <lineage>
        <taxon>Eukaryota</taxon>
        <taxon>Metazoa</taxon>
        <taxon>Ecdysozoa</taxon>
        <taxon>Arthropoda</taxon>
        <taxon>Hexapoda</taxon>
        <taxon>Insecta</taxon>
        <taxon>Pterygota</taxon>
        <taxon>Neoptera</taxon>
        <taxon>Paraneoptera</taxon>
        <taxon>Hemiptera</taxon>
        <taxon>Auchenorrhyncha</taxon>
        <taxon>Membracoidea</taxon>
        <taxon>Cicadellidae</taxon>
        <taxon>Cicadellinae</taxon>
        <taxon>Proconiini</taxon>
        <taxon>Cuerna</taxon>
    </lineage>
</organism>
<feature type="domain" description="Cadherin" evidence="11">
    <location>
        <begin position="272"/>
        <end position="385"/>
    </location>
</feature>
<evidence type="ECO:0000256" key="7">
    <source>
        <dbReference type="ARBA" id="ARBA00022989"/>
    </source>
</evidence>
<dbReference type="PANTHER" id="PTHR24026:SF125">
    <property type="entry name" value="FAT-LIKE CADHERIN-RELATED TUMOR SUPPRESSOR HOMOLOG"/>
    <property type="match status" value="1"/>
</dbReference>
<evidence type="ECO:0000256" key="9">
    <source>
        <dbReference type="ARBA" id="ARBA00023157"/>
    </source>
</evidence>
<evidence type="ECO:0000256" key="10">
    <source>
        <dbReference type="PROSITE-ProRule" id="PRU00043"/>
    </source>
</evidence>
<protein>
    <recommendedName>
        <fullName evidence="11">Cadherin domain-containing protein</fullName>
    </recommendedName>
</protein>
<dbReference type="PROSITE" id="PS00232">
    <property type="entry name" value="CADHERIN_1"/>
    <property type="match status" value="3"/>
</dbReference>
<feature type="domain" description="Cadherin" evidence="11">
    <location>
        <begin position="386"/>
        <end position="492"/>
    </location>
</feature>
<feature type="domain" description="Cadherin" evidence="11">
    <location>
        <begin position="592"/>
        <end position="692"/>
    </location>
</feature>
<dbReference type="GO" id="GO:0007163">
    <property type="term" value="P:establishment or maintenance of cell polarity"/>
    <property type="evidence" value="ECO:0007669"/>
    <property type="project" value="UniProtKB-ARBA"/>
</dbReference>
<dbReference type="FunFam" id="2.60.40.60:FF:000059">
    <property type="entry name" value="FAT atypical cadherin 3"/>
    <property type="match status" value="1"/>
</dbReference>
<keyword evidence="6 10" id="KW-0106">Calcium</keyword>
<dbReference type="PROSITE" id="PS50268">
    <property type="entry name" value="CADHERIN_2"/>
    <property type="match status" value="7"/>
</dbReference>
<gene>
    <name evidence="12" type="ORF">g.17985</name>
</gene>
<dbReference type="EMBL" id="GECZ01026500">
    <property type="protein sequence ID" value="JAS43269.1"/>
    <property type="molecule type" value="Transcribed_RNA"/>
</dbReference>
<feature type="domain" description="Cadherin" evidence="11">
    <location>
        <begin position="174"/>
        <end position="271"/>
    </location>
</feature>
<dbReference type="Gene3D" id="2.60.40.60">
    <property type="entry name" value="Cadherins"/>
    <property type="match status" value="7"/>
</dbReference>
<evidence type="ECO:0000256" key="6">
    <source>
        <dbReference type="ARBA" id="ARBA00022837"/>
    </source>
</evidence>
<dbReference type="GO" id="GO:0030855">
    <property type="term" value="P:epithelial cell differentiation"/>
    <property type="evidence" value="ECO:0007669"/>
    <property type="project" value="UniProtKB-ARBA"/>
</dbReference>
<keyword evidence="4" id="KW-0732">Signal</keyword>
<keyword evidence="8" id="KW-0472">Membrane</keyword>
<keyword evidence="2" id="KW-0245">EGF-like domain</keyword>
<keyword evidence="9" id="KW-1015">Disulfide bond</keyword>
<evidence type="ECO:0000256" key="4">
    <source>
        <dbReference type="ARBA" id="ARBA00022729"/>
    </source>
</evidence>
<keyword evidence="3" id="KW-0812">Transmembrane</keyword>
<evidence type="ECO:0000256" key="8">
    <source>
        <dbReference type="ARBA" id="ARBA00023136"/>
    </source>
</evidence>
<evidence type="ECO:0000256" key="5">
    <source>
        <dbReference type="ARBA" id="ARBA00022737"/>
    </source>
</evidence>
<reference evidence="12" key="1">
    <citation type="submission" date="2015-11" db="EMBL/GenBank/DDBJ databases">
        <title>De novo transcriptome assembly of four potential Pierce s Disease insect vectors from Arizona vineyards.</title>
        <authorList>
            <person name="Tassone E.E."/>
        </authorList>
    </citation>
    <scope>NUCLEOTIDE SEQUENCE</scope>
</reference>
<keyword evidence="5" id="KW-0677">Repeat</keyword>
<dbReference type="Pfam" id="PF00028">
    <property type="entry name" value="Cadherin"/>
    <property type="match status" value="6"/>
</dbReference>
<evidence type="ECO:0000313" key="12">
    <source>
        <dbReference type="EMBL" id="JAS43269.1"/>
    </source>
</evidence>
<evidence type="ECO:0000256" key="2">
    <source>
        <dbReference type="ARBA" id="ARBA00022536"/>
    </source>
</evidence>
<evidence type="ECO:0000259" key="11">
    <source>
        <dbReference type="PROSITE" id="PS50268"/>
    </source>
</evidence>
<dbReference type="CDD" id="cd11304">
    <property type="entry name" value="Cadherin_repeat"/>
    <property type="match status" value="7"/>
</dbReference>
<evidence type="ECO:0000256" key="1">
    <source>
        <dbReference type="ARBA" id="ARBA00004370"/>
    </source>
</evidence>
<proteinExistence type="predicted"/>
<dbReference type="InterPro" id="IPR002126">
    <property type="entry name" value="Cadherin-like_dom"/>
</dbReference>
<dbReference type="SMART" id="SM00112">
    <property type="entry name" value="CA"/>
    <property type="match status" value="6"/>
</dbReference>
<dbReference type="FunFam" id="2.60.40.60:FF:000021">
    <property type="entry name" value="FAT atypical cadherin 1"/>
    <property type="match status" value="1"/>
</dbReference>
<dbReference type="FunFam" id="2.60.40.60:FF:000013">
    <property type="entry name" value="Cadherin EGF LAG seven-pass G-type receptor"/>
    <property type="match status" value="1"/>
</dbReference>
<name>A0A1B6EZ26_9HEMI</name>